<dbReference type="EMBL" id="VFWZ01000009">
    <property type="protein sequence ID" value="TPN82140.1"/>
    <property type="molecule type" value="Genomic_DNA"/>
</dbReference>
<dbReference type="Pfam" id="PF02342">
    <property type="entry name" value="TerD"/>
    <property type="match status" value="1"/>
</dbReference>
<keyword evidence="4" id="KW-1185">Reference proteome</keyword>
<accession>A0A504J627</accession>
<dbReference type="AlphaFoldDB" id="A0A504J627"/>
<dbReference type="PANTHER" id="PTHR32097:SF17">
    <property type="entry name" value="CAMP-BINDING PROTEIN 1-RELATED"/>
    <property type="match status" value="1"/>
</dbReference>
<gene>
    <name evidence="3" type="ORF">FHK87_22200</name>
</gene>
<evidence type="ECO:0000313" key="4">
    <source>
        <dbReference type="Proteomes" id="UP000315540"/>
    </source>
</evidence>
<dbReference type="InterPro" id="IPR051324">
    <property type="entry name" value="Stress/Tellurium_Resist"/>
</dbReference>
<dbReference type="OrthoDB" id="978360at2"/>
<dbReference type="RefSeq" id="WP_140596913.1">
    <property type="nucleotide sequence ID" value="NZ_VFWZ01000009.1"/>
</dbReference>
<dbReference type="Gene3D" id="2.60.60.30">
    <property type="entry name" value="sav2460 like domains"/>
    <property type="match status" value="1"/>
</dbReference>
<dbReference type="CDD" id="cd06974">
    <property type="entry name" value="TerD_like"/>
    <property type="match status" value="1"/>
</dbReference>
<evidence type="ECO:0000313" key="3">
    <source>
        <dbReference type="EMBL" id="TPN82140.1"/>
    </source>
</evidence>
<feature type="domain" description="TerD" evidence="2">
    <location>
        <begin position="1"/>
        <end position="210"/>
    </location>
</feature>
<name>A0A504J627_9FLAO</name>
<dbReference type="InterPro" id="IPR003325">
    <property type="entry name" value="TerD"/>
</dbReference>
<reference evidence="3 4" key="1">
    <citation type="submission" date="2019-06" db="EMBL/GenBank/DDBJ databases">
        <authorList>
            <person name="Meng X."/>
        </authorList>
    </citation>
    <scope>NUCLEOTIDE SEQUENCE [LARGE SCALE GENOMIC DNA]</scope>
    <source>
        <strain evidence="3 4">M625</strain>
    </source>
</reference>
<organism evidence="3 4">
    <name type="scientific">Aquimarina algicola</name>
    <dbReference type="NCBI Taxonomy" id="2589995"/>
    <lineage>
        <taxon>Bacteria</taxon>
        <taxon>Pseudomonadati</taxon>
        <taxon>Bacteroidota</taxon>
        <taxon>Flavobacteriia</taxon>
        <taxon>Flavobacteriales</taxon>
        <taxon>Flavobacteriaceae</taxon>
        <taxon>Aquimarina</taxon>
    </lineage>
</organism>
<dbReference type="GO" id="GO:0046690">
    <property type="term" value="P:response to tellurium ion"/>
    <property type="evidence" value="ECO:0007669"/>
    <property type="project" value="UniProtKB-KW"/>
</dbReference>
<keyword evidence="1" id="KW-0778">Tellurium resistance</keyword>
<dbReference type="PANTHER" id="PTHR32097">
    <property type="entry name" value="CAMP-BINDING PROTEIN 1-RELATED"/>
    <property type="match status" value="1"/>
</dbReference>
<proteinExistence type="predicted"/>
<evidence type="ECO:0000256" key="1">
    <source>
        <dbReference type="ARBA" id="ARBA00022686"/>
    </source>
</evidence>
<dbReference type="Proteomes" id="UP000315540">
    <property type="component" value="Unassembled WGS sequence"/>
</dbReference>
<comment type="caution">
    <text evidence="3">The sequence shown here is derived from an EMBL/GenBank/DDBJ whole genome shotgun (WGS) entry which is preliminary data.</text>
</comment>
<sequence length="225" mass="25238">MAINLTKGQKIDLRKSSGEQLTNFCVGVNWGAIETIKKGLFGKRKVIEDVDLDLSCIMTDANGELADWIYSPEYNGFLQQHNYPLGKLMSKDAALRHSGDDRQGDVGGDDGLDNEIISVDLSKVDSNIDKIFFFLNIYLNKGQNFDFSHIPFAKIRMYEGTPSRVNNVHSSYDIVTDGSYAGKGALIMGKLYKRNGEWKFDAIGEPTDDKMFLQTIQKILQNHAK</sequence>
<protein>
    <submittedName>
        <fullName evidence="3">TerD family protein</fullName>
    </submittedName>
</protein>
<evidence type="ECO:0000259" key="2">
    <source>
        <dbReference type="Pfam" id="PF02342"/>
    </source>
</evidence>